<proteinExistence type="predicted"/>
<dbReference type="CDD" id="cd15482">
    <property type="entry name" value="Sialidase_non-viral"/>
    <property type="match status" value="1"/>
</dbReference>
<organism evidence="2">
    <name type="scientific">Caldilineaceae bacterium SB0662_bin_9</name>
    <dbReference type="NCBI Taxonomy" id="2605258"/>
    <lineage>
        <taxon>Bacteria</taxon>
        <taxon>Bacillati</taxon>
        <taxon>Chloroflexota</taxon>
        <taxon>Caldilineae</taxon>
        <taxon>Caldilineales</taxon>
        <taxon>Caldilineaceae</taxon>
    </lineage>
</organism>
<protein>
    <submittedName>
        <fullName evidence="2">Exo-alpha-sialidase</fullName>
    </submittedName>
</protein>
<sequence length="529" mass="59221">MHIHPRSVAHKVFDIWRSPGRFTKNPDIVETPSGAFLLIYSDTDAHWSQTDQIITILASEDRGRTWNKRAEVDRAVMAAGDHRLVTPRLSQLADGRLAAICDHDDHSFFHEDQPTGNWIWWSEDEGHTWSSPREPAILGFEPDRILDLPDGTLGVGTHLMFGDTQELGEVLTVSGDGGNTWQRRAVVAHDGHYRYCEGGIVIMDGGRLLACILRENHHAGTPSFVSFSEDNGHSWSKPAMCPFALDRPYGKQLPDGRVFVTGRHMNGPLGTYGWCGDLKSELGYQIGGPRRKYEAHLADGELEIRNLPGHEARYCLLPPENAFSEVRFSARVRVEGGPSTPNSFMSISQLGVVLQIGPNGVRTRPGHDFMHPVDMTRPRDLELHHRRGWLQVKVDGETVINMCIFRESKPVGNAIRSGDLSGYTAWGQADVGGRSWWSSVSCSIRNRTLDDFDWSWEASSGLLPDHYQRERMVQIHGNHPDQKPGPDHGYSSWLLLDDGRIYFTDYTNYGDTGGNSHLVAAYIDPEDIA</sequence>
<dbReference type="EMBL" id="VXPY01000013">
    <property type="protein sequence ID" value="MYD89166.1"/>
    <property type="molecule type" value="Genomic_DNA"/>
</dbReference>
<dbReference type="InterPro" id="IPR036278">
    <property type="entry name" value="Sialidase_sf"/>
</dbReference>
<reference evidence="2" key="1">
    <citation type="submission" date="2019-09" db="EMBL/GenBank/DDBJ databases">
        <title>Characterisation of the sponge microbiome using genome-centric metagenomics.</title>
        <authorList>
            <person name="Engelberts J.P."/>
            <person name="Robbins S.J."/>
            <person name="De Goeij J.M."/>
            <person name="Aranda M."/>
            <person name="Bell S.C."/>
            <person name="Webster N.S."/>
        </authorList>
    </citation>
    <scope>NUCLEOTIDE SEQUENCE</scope>
    <source>
        <strain evidence="2">SB0662_bin_9</strain>
    </source>
</reference>
<dbReference type="AlphaFoldDB" id="A0A6B1DQR7"/>
<accession>A0A6B1DQR7</accession>
<gene>
    <name evidence="2" type="ORF">F4Y08_02335</name>
</gene>
<evidence type="ECO:0000313" key="2">
    <source>
        <dbReference type="EMBL" id="MYD89166.1"/>
    </source>
</evidence>
<name>A0A6B1DQR7_9CHLR</name>
<dbReference type="InterPro" id="IPR011040">
    <property type="entry name" value="Sialidase"/>
</dbReference>
<dbReference type="SUPFAM" id="SSF50939">
    <property type="entry name" value="Sialidases"/>
    <property type="match status" value="1"/>
</dbReference>
<dbReference type="Gene3D" id="2.120.10.10">
    <property type="match status" value="1"/>
</dbReference>
<evidence type="ECO:0000259" key="1">
    <source>
        <dbReference type="Pfam" id="PF13088"/>
    </source>
</evidence>
<feature type="domain" description="Sialidase" evidence="1">
    <location>
        <begin position="120"/>
        <end position="243"/>
    </location>
</feature>
<dbReference type="Pfam" id="PF13088">
    <property type="entry name" value="BNR_2"/>
    <property type="match status" value="1"/>
</dbReference>
<comment type="caution">
    <text evidence="2">The sequence shown here is derived from an EMBL/GenBank/DDBJ whole genome shotgun (WGS) entry which is preliminary data.</text>
</comment>